<dbReference type="EMBL" id="NIQU01000001">
    <property type="protein sequence ID" value="PIA71536.1"/>
    <property type="molecule type" value="Genomic_DNA"/>
</dbReference>
<dbReference type="Gene3D" id="1.10.3210.10">
    <property type="entry name" value="Hypothetical protein af1432"/>
    <property type="match status" value="1"/>
</dbReference>
<keyword evidence="2" id="KW-0418">Kinase</keyword>
<dbReference type="SUPFAM" id="SSF109604">
    <property type="entry name" value="HD-domain/PDEase-like"/>
    <property type="match status" value="1"/>
</dbReference>
<gene>
    <name evidence="2" type="ORF">CDO35_00650</name>
</gene>
<protein>
    <submittedName>
        <fullName evidence="2">Histidine kinase</fullName>
    </submittedName>
</protein>
<sequence length="271" mass="30502">MSLSPEAIRFALLTRFLKGQAKVPQMPEAAMRIRQLLDDPRTSLEQLARVINSDPPLAAYLMQFAESPLIRGARPCVSMRDLLARIGTRQLGTLVLGFTARNLFASKEKALQQAFRQRWRKARERAAFCAALAQRCNQPLDEAMLAGLLQDIGSLPLLAELEHWPDFPRDAEHLDGLCDYLSGDIGALVLTRWQVPTTLIECARQRNKWLHDHDGEADLTDLVLLASALQIQPANLSEPLPAQRRLGFEQPLASLREELLAEQQLWLRMLA</sequence>
<reference evidence="3" key="1">
    <citation type="submission" date="2017-06" db="EMBL/GenBank/DDBJ databases">
        <authorList>
            <person name="Rastogi G."/>
            <person name="Vaishampayan P."/>
            <person name="Seuylemezian A."/>
        </authorList>
    </citation>
    <scope>NUCLEOTIDE SEQUENCE [LARGE SCALE GENOMIC DNA]</scope>
    <source>
        <strain evidence="3">PI11</strain>
    </source>
</reference>
<dbReference type="PANTHER" id="PTHR33525">
    <property type="match status" value="1"/>
</dbReference>
<dbReference type="GO" id="GO:0016301">
    <property type="term" value="F:kinase activity"/>
    <property type="evidence" value="ECO:0007669"/>
    <property type="project" value="UniProtKB-KW"/>
</dbReference>
<comment type="caution">
    <text evidence="2">The sequence shown here is derived from an EMBL/GenBank/DDBJ whole genome shotgun (WGS) entry which is preliminary data.</text>
</comment>
<keyword evidence="2" id="KW-0808">Transferase</keyword>
<dbReference type="AlphaFoldDB" id="A0A2G5FU70"/>
<organism evidence="2 3">
    <name type="scientific">Pseudomonas sediminis</name>
    <dbReference type="NCBI Taxonomy" id="1691904"/>
    <lineage>
        <taxon>Bacteria</taxon>
        <taxon>Pseudomonadati</taxon>
        <taxon>Pseudomonadota</taxon>
        <taxon>Gammaproteobacteria</taxon>
        <taxon>Pseudomonadales</taxon>
        <taxon>Pseudomonadaceae</taxon>
        <taxon>Pseudomonas</taxon>
    </lineage>
</organism>
<dbReference type="Proteomes" id="UP000229504">
    <property type="component" value="Unassembled WGS sequence"/>
</dbReference>
<dbReference type="InterPro" id="IPR013976">
    <property type="entry name" value="HDOD"/>
</dbReference>
<dbReference type="RefSeq" id="WP_099522115.1">
    <property type="nucleotide sequence ID" value="NZ_JAOEBQ010000003.1"/>
</dbReference>
<dbReference type="PANTHER" id="PTHR33525:SF3">
    <property type="entry name" value="RIBONUCLEASE Y"/>
    <property type="match status" value="1"/>
</dbReference>
<accession>A0A2G5FU70</accession>
<feature type="domain" description="HDOD" evidence="1">
    <location>
        <begin position="23"/>
        <end position="209"/>
    </location>
</feature>
<name>A0A2G5FU70_9PSED</name>
<evidence type="ECO:0000313" key="2">
    <source>
        <dbReference type="EMBL" id="PIA71536.1"/>
    </source>
</evidence>
<proteinExistence type="predicted"/>
<evidence type="ECO:0000313" key="3">
    <source>
        <dbReference type="Proteomes" id="UP000229504"/>
    </source>
</evidence>
<dbReference type="InterPro" id="IPR052340">
    <property type="entry name" value="RNase_Y/CdgJ"/>
</dbReference>
<evidence type="ECO:0000259" key="1">
    <source>
        <dbReference type="PROSITE" id="PS51833"/>
    </source>
</evidence>
<dbReference type="PROSITE" id="PS51833">
    <property type="entry name" value="HDOD"/>
    <property type="match status" value="1"/>
</dbReference>
<dbReference type="Pfam" id="PF08668">
    <property type="entry name" value="HDOD"/>
    <property type="match status" value="1"/>
</dbReference>